<dbReference type="CDD" id="cd04301">
    <property type="entry name" value="NAT_SF"/>
    <property type="match status" value="1"/>
</dbReference>
<comment type="catalytic activity">
    <reaction evidence="7">
        <text>an N-terminal L-alpha-aminoacyl-[protein] + acetyl-CoA = N-terminal N(alpha)-acetyl-L-alpha-aminoacyl-[protein] + CoA + H(+)</text>
        <dbReference type="Rhea" id="RHEA:21028"/>
        <dbReference type="Rhea" id="RHEA-COMP:10636"/>
        <dbReference type="Rhea" id="RHEA-COMP:15589"/>
        <dbReference type="ChEBI" id="CHEBI:15378"/>
        <dbReference type="ChEBI" id="CHEBI:57287"/>
        <dbReference type="ChEBI" id="CHEBI:57288"/>
        <dbReference type="ChEBI" id="CHEBI:78597"/>
        <dbReference type="ChEBI" id="CHEBI:78598"/>
    </reaction>
</comment>
<protein>
    <recommendedName>
        <fullName evidence="2">histone acetyltransferase</fullName>
        <ecNumber evidence="2">2.3.1.48</ecNumber>
    </recommendedName>
</protein>
<dbReference type="GO" id="GO:2000904">
    <property type="term" value="P:regulation of starch metabolic process"/>
    <property type="evidence" value="ECO:0007669"/>
    <property type="project" value="EnsemblPlants"/>
</dbReference>
<evidence type="ECO:0000256" key="4">
    <source>
        <dbReference type="ARBA" id="ARBA00023315"/>
    </source>
</evidence>
<feature type="compositionally biased region" description="Low complexity" evidence="9">
    <location>
        <begin position="30"/>
        <end position="39"/>
    </location>
</feature>
<feature type="domain" description="N-acetyltransferase" evidence="10">
    <location>
        <begin position="132"/>
        <end position="284"/>
    </location>
</feature>
<dbReference type="GO" id="GO:0009644">
    <property type="term" value="P:response to high light intensity"/>
    <property type="evidence" value="ECO:0007669"/>
    <property type="project" value="EnsemblPlants"/>
</dbReference>
<proteinExistence type="inferred from homology"/>
<comment type="catalytic activity">
    <reaction evidence="6">
        <text>5-methoxytryptamine + acetyl-CoA = melatonin + CoA + H(+)</text>
        <dbReference type="Rhea" id="RHEA:66144"/>
        <dbReference type="ChEBI" id="CHEBI:15378"/>
        <dbReference type="ChEBI" id="CHEBI:16796"/>
        <dbReference type="ChEBI" id="CHEBI:57287"/>
        <dbReference type="ChEBI" id="CHEBI:57288"/>
        <dbReference type="ChEBI" id="CHEBI:166874"/>
    </reaction>
</comment>
<dbReference type="GO" id="GO:0010555">
    <property type="term" value="P:response to mannitol"/>
    <property type="evidence" value="ECO:0007669"/>
    <property type="project" value="EnsemblPlants"/>
</dbReference>
<dbReference type="PROSITE" id="PS51186">
    <property type="entry name" value="GNAT"/>
    <property type="match status" value="1"/>
</dbReference>
<organism evidence="11 12">
    <name type="scientific">Eutrema salsugineum</name>
    <name type="common">Saltwater cress</name>
    <name type="synonym">Sisymbrium salsugineum</name>
    <dbReference type="NCBI Taxonomy" id="72664"/>
    <lineage>
        <taxon>Eukaryota</taxon>
        <taxon>Viridiplantae</taxon>
        <taxon>Streptophyta</taxon>
        <taxon>Embryophyta</taxon>
        <taxon>Tracheophyta</taxon>
        <taxon>Spermatophyta</taxon>
        <taxon>Magnoliopsida</taxon>
        <taxon>eudicotyledons</taxon>
        <taxon>Gunneridae</taxon>
        <taxon>Pentapetalae</taxon>
        <taxon>rosids</taxon>
        <taxon>malvids</taxon>
        <taxon>Brassicales</taxon>
        <taxon>Brassicaceae</taxon>
        <taxon>Eutremeae</taxon>
        <taxon>Eutrema</taxon>
    </lineage>
</organism>
<dbReference type="AlphaFoldDB" id="V4MPQ0"/>
<dbReference type="Gene3D" id="3.40.630.30">
    <property type="match status" value="1"/>
</dbReference>
<dbReference type="SUPFAM" id="SSF55729">
    <property type="entry name" value="Acyl-CoA N-acyltransferases (Nat)"/>
    <property type="match status" value="1"/>
</dbReference>
<dbReference type="EMBL" id="KI517683">
    <property type="protein sequence ID" value="ESQ33611.1"/>
    <property type="molecule type" value="Genomic_DNA"/>
</dbReference>
<dbReference type="InterPro" id="IPR016181">
    <property type="entry name" value="Acyl_CoA_acyltransferase"/>
</dbReference>
<dbReference type="EC" id="2.3.1.48" evidence="2"/>
<dbReference type="eggNOG" id="ENOG502QSCQ">
    <property type="taxonomic scope" value="Eukaryota"/>
</dbReference>
<evidence type="ECO:0000256" key="7">
    <source>
        <dbReference type="ARBA" id="ARBA00051734"/>
    </source>
</evidence>
<dbReference type="STRING" id="72664.V4MPQ0"/>
<dbReference type="GO" id="GO:0010344">
    <property type="term" value="P:seed oilbody biogenesis"/>
    <property type="evidence" value="ECO:0007669"/>
    <property type="project" value="EnsemblPlants"/>
</dbReference>
<comment type="catalytic activity">
    <reaction evidence="8">
        <text>serotonin + acetyl-CoA = N-acetylserotonin + CoA + H(+)</text>
        <dbReference type="Rhea" id="RHEA:25217"/>
        <dbReference type="ChEBI" id="CHEBI:15378"/>
        <dbReference type="ChEBI" id="CHEBI:17697"/>
        <dbReference type="ChEBI" id="CHEBI:57287"/>
        <dbReference type="ChEBI" id="CHEBI:57288"/>
        <dbReference type="ChEBI" id="CHEBI:350546"/>
        <dbReference type="EC" id="2.3.1.87"/>
    </reaction>
</comment>
<dbReference type="GO" id="GO:0009409">
    <property type="term" value="P:response to cold"/>
    <property type="evidence" value="ECO:0007669"/>
    <property type="project" value="EnsemblPlants"/>
</dbReference>
<evidence type="ECO:0000256" key="8">
    <source>
        <dbReference type="ARBA" id="ARBA00051781"/>
    </source>
</evidence>
<dbReference type="InterPro" id="IPR000182">
    <property type="entry name" value="GNAT_dom"/>
</dbReference>
<dbReference type="GO" id="GO:0005634">
    <property type="term" value="C:nucleus"/>
    <property type="evidence" value="ECO:0007669"/>
    <property type="project" value="EnsemblPlants"/>
</dbReference>
<evidence type="ECO:0000256" key="6">
    <source>
        <dbReference type="ARBA" id="ARBA00051597"/>
    </source>
</evidence>
<dbReference type="GO" id="GO:0062055">
    <property type="term" value="P:photosynthetic state transition"/>
    <property type="evidence" value="ECO:0007669"/>
    <property type="project" value="EnsemblPlants"/>
</dbReference>
<evidence type="ECO:0000256" key="3">
    <source>
        <dbReference type="ARBA" id="ARBA00022679"/>
    </source>
</evidence>
<dbReference type="GO" id="GO:0030187">
    <property type="term" value="P:melatonin biosynthetic process"/>
    <property type="evidence" value="ECO:0007669"/>
    <property type="project" value="EnsemblPlants"/>
</dbReference>
<dbReference type="GO" id="GO:0004059">
    <property type="term" value="F:aralkylamine N-acetyltransferase activity"/>
    <property type="evidence" value="ECO:0007669"/>
    <property type="project" value="UniProtKB-EC"/>
</dbReference>
<dbReference type="GO" id="GO:0061733">
    <property type="term" value="F:protein-lysine-acetyltransferase activity"/>
    <property type="evidence" value="ECO:0007669"/>
    <property type="project" value="UniProtKB-EC"/>
</dbReference>
<dbReference type="GO" id="GO:0046982">
    <property type="term" value="F:protein heterodimerization activity"/>
    <property type="evidence" value="ECO:0007669"/>
    <property type="project" value="EnsemblPlants"/>
</dbReference>
<dbReference type="GO" id="GO:0042428">
    <property type="term" value="P:serotonin metabolic process"/>
    <property type="evidence" value="ECO:0007669"/>
    <property type="project" value="EnsemblPlants"/>
</dbReference>
<evidence type="ECO:0000256" key="5">
    <source>
        <dbReference type="ARBA" id="ARBA00048017"/>
    </source>
</evidence>
<evidence type="ECO:0000313" key="12">
    <source>
        <dbReference type="Proteomes" id="UP000030689"/>
    </source>
</evidence>
<dbReference type="PANTHER" id="PTHR43626:SF4">
    <property type="entry name" value="GCN5-RELATED N-ACETYLTRANSFERASE 2, CHLOROPLASTIC"/>
    <property type="match status" value="1"/>
</dbReference>
<dbReference type="GO" id="GO:0050832">
    <property type="term" value="P:defense response to fungus"/>
    <property type="evidence" value="ECO:0007669"/>
    <property type="project" value="EnsemblPlants"/>
</dbReference>
<dbReference type="GO" id="GO:0009507">
    <property type="term" value="C:chloroplast"/>
    <property type="evidence" value="ECO:0007669"/>
    <property type="project" value="EnsemblPlants"/>
</dbReference>
<dbReference type="GO" id="GO:0010027">
    <property type="term" value="P:thylakoid membrane organization"/>
    <property type="evidence" value="ECO:0007669"/>
    <property type="project" value="EnsemblPlants"/>
</dbReference>
<reference evidence="11 12" key="1">
    <citation type="journal article" date="2013" name="Front. Plant Sci.">
        <title>The Reference Genome of the Halophytic Plant Eutrema salsugineum.</title>
        <authorList>
            <person name="Yang R."/>
            <person name="Jarvis D.E."/>
            <person name="Chen H."/>
            <person name="Beilstein M.A."/>
            <person name="Grimwood J."/>
            <person name="Jenkins J."/>
            <person name="Shu S."/>
            <person name="Prochnik S."/>
            <person name="Xin M."/>
            <person name="Ma C."/>
            <person name="Schmutz J."/>
            <person name="Wing R.A."/>
            <person name="Mitchell-Olds T."/>
            <person name="Schumaker K.S."/>
            <person name="Wang X."/>
        </authorList>
    </citation>
    <scope>NUCLEOTIDE SEQUENCE [LARGE SCALE GENOMIC DNA]</scope>
</reference>
<gene>
    <name evidence="11" type="ORF">EUTSA_v10008400mg</name>
</gene>
<dbReference type="GO" id="GO:0006515">
    <property type="term" value="P:protein quality control for misfolded or incompletely synthesized proteins"/>
    <property type="evidence" value="ECO:0007669"/>
    <property type="project" value="EnsemblPlants"/>
</dbReference>
<dbReference type="FunFam" id="3.40.630.30:FF:000059">
    <property type="entry name" value="Putative acetyltransferase NSI"/>
    <property type="match status" value="1"/>
</dbReference>
<keyword evidence="4" id="KW-0012">Acyltransferase</keyword>
<dbReference type="GO" id="GO:2000028">
    <property type="term" value="P:regulation of photoperiodism, flowering"/>
    <property type="evidence" value="ECO:0007669"/>
    <property type="project" value="EnsemblPlants"/>
</dbReference>
<keyword evidence="3" id="KW-0808">Transferase</keyword>
<dbReference type="Proteomes" id="UP000030689">
    <property type="component" value="Unassembled WGS sequence"/>
</dbReference>
<dbReference type="GO" id="GO:0046739">
    <property type="term" value="P:transport of virus in multicellular host"/>
    <property type="evidence" value="ECO:0007669"/>
    <property type="project" value="EnsemblPlants"/>
</dbReference>
<dbReference type="GO" id="GO:0010187">
    <property type="term" value="P:negative regulation of seed germination"/>
    <property type="evidence" value="ECO:0007669"/>
    <property type="project" value="EnsemblPlants"/>
</dbReference>
<dbReference type="GO" id="GO:1904880">
    <property type="term" value="P:response to hydrogen sulfide"/>
    <property type="evidence" value="ECO:0007669"/>
    <property type="project" value="EnsemblPlants"/>
</dbReference>
<keyword evidence="12" id="KW-1185">Reference proteome</keyword>
<dbReference type="GO" id="GO:0004468">
    <property type="term" value="F:L-lysine N-acetyltransferase activity, acting on acetyl phosphate as donor"/>
    <property type="evidence" value="ECO:0007669"/>
    <property type="project" value="EnsemblPlants"/>
</dbReference>
<comment type="similarity">
    <text evidence="1">Belongs to the acetyltransferase family. GNAT subfamily.</text>
</comment>
<evidence type="ECO:0000256" key="1">
    <source>
        <dbReference type="ARBA" id="ARBA00009342"/>
    </source>
</evidence>
<dbReference type="Pfam" id="PF00583">
    <property type="entry name" value="Acetyltransf_1"/>
    <property type="match status" value="1"/>
</dbReference>
<dbReference type="GO" id="GO:0006970">
    <property type="term" value="P:response to osmotic stress"/>
    <property type="evidence" value="ECO:0007669"/>
    <property type="project" value="EnsemblPlants"/>
</dbReference>
<dbReference type="GO" id="GO:0048354">
    <property type="term" value="P:mucilage biosynthetic process involved in seed coat development"/>
    <property type="evidence" value="ECO:0007669"/>
    <property type="project" value="EnsemblPlants"/>
</dbReference>
<dbReference type="GO" id="GO:0007623">
    <property type="term" value="P:circadian rhythm"/>
    <property type="evidence" value="ECO:0007669"/>
    <property type="project" value="EnsemblPlants"/>
</dbReference>
<evidence type="ECO:0000259" key="10">
    <source>
        <dbReference type="PROSITE" id="PS51186"/>
    </source>
</evidence>
<comment type="catalytic activity">
    <reaction evidence="5">
        <text>L-lysyl-[protein] + acetyl-CoA = N(6)-acetyl-L-lysyl-[protein] + CoA + H(+)</text>
        <dbReference type="Rhea" id="RHEA:45948"/>
        <dbReference type="Rhea" id="RHEA-COMP:9752"/>
        <dbReference type="Rhea" id="RHEA-COMP:10731"/>
        <dbReference type="ChEBI" id="CHEBI:15378"/>
        <dbReference type="ChEBI" id="CHEBI:29969"/>
        <dbReference type="ChEBI" id="CHEBI:57287"/>
        <dbReference type="ChEBI" id="CHEBI:57288"/>
        <dbReference type="ChEBI" id="CHEBI:61930"/>
        <dbReference type="EC" id="2.3.1.48"/>
    </reaction>
</comment>
<dbReference type="OMA" id="QALCDKT"/>
<evidence type="ECO:0000313" key="11">
    <source>
        <dbReference type="EMBL" id="ESQ33611.1"/>
    </source>
</evidence>
<feature type="region of interest" description="Disordered" evidence="9">
    <location>
        <begin position="18"/>
        <end position="39"/>
    </location>
</feature>
<dbReference type="GO" id="GO:0090333">
    <property type="term" value="P:regulation of stomatal closure"/>
    <property type="evidence" value="ECO:0007669"/>
    <property type="project" value="EnsemblPlants"/>
</dbReference>
<accession>V4MPQ0</accession>
<sequence>MEGVKLKHLPSLISTLKSQPQNQNMLRIPTSSSSSTSSLLPQASFNSNSFSSNQSLFLSNYAIPHGSRKLKTLRLRANFWESIRSGFVKNNNTTQIVEPPSTIDNEEDTEPLLPVEFTLVEKTLQDGLIEEIIFSSGGEIDVYDLQTLCDKVGWPRRPLSKLAAALKNSYMVATLHSVLKSSPSDSDLSEGDNDQQKQQKKLIGMARATSDHAFNATIWDVLVDPEYQGQGLGKALVEKLVRALLQKDIGNISLFADSQVVDFYQNLGFEADPEGIKGMFWYPK</sequence>
<dbReference type="GO" id="GO:0031537">
    <property type="term" value="P:regulation of anthocyanin metabolic process"/>
    <property type="evidence" value="ECO:0007669"/>
    <property type="project" value="EnsemblPlants"/>
</dbReference>
<dbReference type="OrthoDB" id="10039976at2759"/>
<dbReference type="InterPro" id="IPR045039">
    <property type="entry name" value="NSI-like"/>
</dbReference>
<dbReference type="Gramene" id="ESQ33611">
    <property type="protein sequence ID" value="ESQ33611"/>
    <property type="gene ID" value="EUTSA_v10008400mg"/>
</dbReference>
<evidence type="ECO:0000256" key="9">
    <source>
        <dbReference type="SAM" id="MobiDB-lite"/>
    </source>
</evidence>
<name>V4MPQ0_EUTSA</name>
<dbReference type="PANTHER" id="PTHR43626">
    <property type="entry name" value="ACYL-COA N-ACYLTRANSFERASE"/>
    <property type="match status" value="1"/>
</dbReference>
<evidence type="ECO:0000256" key="2">
    <source>
        <dbReference type="ARBA" id="ARBA00013184"/>
    </source>
</evidence>